<dbReference type="GO" id="GO:0003697">
    <property type="term" value="F:single-stranded DNA binding"/>
    <property type="evidence" value="ECO:0007669"/>
    <property type="project" value="InterPro"/>
</dbReference>
<comment type="similarity">
    <text evidence="1 8">Belongs to the SOS response-associated peptidase family.</text>
</comment>
<evidence type="ECO:0000256" key="8">
    <source>
        <dbReference type="RuleBase" id="RU364100"/>
    </source>
</evidence>
<dbReference type="GO" id="GO:0006508">
    <property type="term" value="P:proteolysis"/>
    <property type="evidence" value="ECO:0007669"/>
    <property type="project" value="UniProtKB-KW"/>
</dbReference>
<dbReference type="PANTHER" id="PTHR13604">
    <property type="entry name" value="DC12-RELATED"/>
    <property type="match status" value="1"/>
</dbReference>
<dbReference type="EMBL" id="SOAW01000001">
    <property type="protein sequence ID" value="TDT33671.1"/>
    <property type="molecule type" value="Genomic_DNA"/>
</dbReference>
<dbReference type="AlphaFoldDB" id="A0A4R7J867"/>
<keyword evidence="4 8" id="KW-0378">Hydrolase</keyword>
<dbReference type="PANTHER" id="PTHR13604:SF0">
    <property type="entry name" value="ABASIC SITE PROCESSING PROTEIN HMCES"/>
    <property type="match status" value="1"/>
</dbReference>
<dbReference type="OrthoDB" id="9782620at2"/>
<gene>
    <name evidence="9" type="ORF">CLV29_1296</name>
</gene>
<evidence type="ECO:0000256" key="4">
    <source>
        <dbReference type="ARBA" id="ARBA00022801"/>
    </source>
</evidence>
<evidence type="ECO:0000313" key="9">
    <source>
        <dbReference type="EMBL" id="TDT33671.1"/>
    </source>
</evidence>
<dbReference type="Gene3D" id="3.90.1680.10">
    <property type="entry name" value="SOS response associated peptidase-like"/>
    <property type="match status" value="1"/>
</dbReference>
<dbReference type="GO" id="GO:0008233">
    <property type="term" value="F:peptidase activity"/>
    <property type="evidence" value="ECO:0007669"/>
    <property type="project" value="UniProtKB-KW"/>
</dbReference>
<evidence type="ECO:0000256" key="6">
    <source>
        <dbReference type="ARBA" id="ARBA00023125"/>
    </source>
</evidence>
<keyword evidence="5" id="KW-0190">Covalent protein-DNA linkage</keyword>
<dbReference type="SUPFAM" id="SSF143081">
    <property type="entry name" value="BB1717-like"/>
    <property type="match status" value="1"/>
</dbReference>
<evidence type="ECO:0000256" key="1">
    <source>
        <dbReference type="ARBA" id="ARBA00008136"/>
    </source>
</evidence>
<dbReference type="GO" id="GO:0106300">
    <property type="term" value="P:protein-DNA covalent cross-linking repair"/>
    <property type="evidence" value="ECO:0007669"/>
    <property type="project" value="InterPro"/>
</dbReference>
<evidence type="ECO:0000313" key="10">
    <source>
        <dbReference type="Proteomes" id="UP000295371"/>
    </source>
</evidence>
<dbReference type="Proteomes" id="UP000295371">
    <property type="component" value="Unassembled WGS sequence"/>
</dbReference>
<dbReference type="EC" id="3.4.-.-" evidence="8"/>
<comment type="caution">
    <text evidence="9">The sequence shown here is derived from an EMBL/GenBank/DDBJ whole genome shotgun (WGS) entry which is preliminary data.</text>
</comment>
<dbReference type="InterPro" id="IPR036590">
    <property type="entry name" value="SRAP-like"/>
</dbReference>
<proteinExistence type="inferred from homology"/>
<dbReference type="RefSeq" id="WP_133754144.1">
    <property type="nucleotide sequence ID" value="NZ_CP171129.1"/>
</dbReference>
<evidence type="ECO:0000256" key="7">
    <source>
        <dbReference type="ARBA" id="ARBA00023239"/>
    </source>
</evidence>
<keyword evidence="10" id="KW-1185">Reference proteome</keyword>
<evidence type="ECO:0000256" key="3">
    <source>
        <dbReference type="ARBA" id="ARBA00022763"/>
    </source>
</evidence>
<sequence>MCGRYAHSATEARLVEEFEIDRVIEPLPGPDYNTAPTDQVPAVLTRVDHDSGRPQRRLAALRWGLVPSWAKDVRIGPRMINARLETVAQKPAFRKAFLARRCLLPADGYYEWRTLETPGGKSRKQPFFIHHPDQQTFVMAGLYEFWRDPARDPEDPEAWVRSCTVITTDATDSVGHIHDRMPLTVPQENWTDWLDPELQDPSAVFELIGVSDQLEAYPVSPAVGNVANNSPELVEPLPSEPIDTLW</sequence>
<dbReference type="InterPro" id="IPR003738">
    <property type="entry name" value="SRAP"/>
</dbReference>
<dbReference type="GO" id="GO:0016829">
    <property type="term" value="F:lyase activity"/>
    <property type="evidence" value="ECO:0007669"/>
    <property type="project" value="UniProtKB-KW"/>
</dbReference>
<accession>A0A4R7J867</accession>
<keyword evidence="6" id="KW-0238">DNA-binding</keyword>
<keyword evidence="2 8" id="KW-0645">Protease</keyword>
<keyword evidence="7" id="KW-0456">Lyase</keyword>
<reference evidence="9 10" key="1">
    <citation type="submission" date="2019-03" db="EMBL/GenBank/DDBJ databases">
        <title>Genomic Encyclopedia of Archaeal and Bacterial Type Strains, Phase II (KMG-II): from individual species to whole genera.</title>
        <authorList>
            <person name="Goeker M."/>
        </authorList>
    </citation>
    <scope>NUCLEOTIDE SEQUENCE [LARGE SCALE GENOMIC DNA]</scope>
    <source>
        <strain evidence="9 10">DSM 24323</strain>
    </source>
</reference>
<evidence type="ECO:0000256" key="2">
    <source>
        <dbReference type="ARBA" id="ARBA00022670"/>
    </source>
</evidence>
<evidence type="ECO:0000256" key="5">
    <source>
        <dbReference type="ARBA" id="ARBA00023124"/>
    </source>
</evidence>
<keyword evidence="3" id="KW-0227">DNA damage</keyword>
<dbReference type="Pfam" id="PF02586">
    <property type="entry name" value="SRAP"/>
    <property type="match status" value="1"/>
</dbReference>
<protein>
    <recommendedName>
        <fullName evidence="8">Abasic site processing protein</fullName>
        <ecNumber evidence="8">3.4.-.-</ecNumber>
    </recommendedName>
</protein>
<organism evidence="9 10">
    <name type="scientific">Naumannella halotolerans</name>
    <dbReference type="NCBI Taxonomy" id="993414"/>
    <lineage>
        <taxon>Bacteria</taxon>
        <taxon>Bacillati</taxon>
        <taxon>Actinomycetota</taxon>
        <taxon>Actinomycetes</taxon>
        <taxon>Propionibacteriales</taxon>
        <taxon>Propionibacteriaceae</taxon>
        <taxon>Naumannella</taxon>
    </lineage>
</organism>
<name>A0A4R7J867_9ACTN</name>